<evidence type="ECO:0000259" key="1">
    <source>
        <dbReference type="Pfam" id="PF10536"/>
    </source>
</evidence>
<name>A0A445E250_ARAHY</name>
<dbReference type="Pfam" id="PF10536">
    <property type="entry name" value="PMD"/>
    <property type="match status" value="1"/>
</dbReference>
<protein>
    <recommendedName>
        <fullName evidence="1">Aminotransferase-like plant mobile domain-containing protein</fullName>
    </recommendedName>
</protein>
<comment type="caution">
    <text evidence="2">The sequence shown here is derived from an EMBL/GenBank/DDBJ whole genome shotgun (WGS) entry which is preliminary data.</text>
</comment>
<gene>
    <name evidence="2" type="ORF">Ahy_A03g016048</name>
</gene>
<evidence type="ECO:0000313" key="2">
    <source>
        <dbReference type="EMBL" id="RYR69491.1"/>
    </source>
</evidence>
<feature type="domain" description="Aminotransferase-like plant mobile" evidence="1">
    <location>
        <begin position="14"/>
        <end position="119"/>
    </location>
</feature>
<dbReference type="Proteomes" id="UP000289738">
    <property type="component" value="Chromosome A03"/>
</dbReference>
<organism evidence="2 3">
    <name type="scientific">Arachis hypogaea</name>
    <name type="common">Peanut</name>
    <dbReference type="NCBI Taxonomy" id="3818"/>
    <lineage>
        <taxon>Eukaryota</taxon>
        <taxon>Viridiplantae</taxon>
        <taxon>Streptophyta</taxon>
        <taxon>Embryophyta</taxon>
        <taxon>Tracheophyta</taxon>
        <taxon>Spermatophyta</taxon>
        <taxon>Magnoliopsida</taxon>
        <taxon>eudicotyledons</taxon>
        <taxon>Gunneridae</taxon>
        <taxon>Pentapetalae</taxon>
        <taxon>rosids</taxon>
        <taxon>fabids</taxon>
        <taxon>Fabales</taxon>
        <taxon>Fabaceae</taxon>
        <taxon>Papilionoideae</taxon>
        <taxon>50 kb inversion clade</taxon>
        <taxon>dalbergioids sensu lato</taxon>
        <taxon>Dalbergieae</taxon>
        <taxon>Pterocarpus clade</taxon>
        <taxon>Arachis</taxon>
    </lineage>
</organism>
<proteinExistence type="predicted"/>
<accession>A0A445E250</accession>
<dbReference type="EMBL" id="SDMP01000003">
    <property type="protein sequence ID" value="RYR69491.1"/>
    <property type="molecule type" value="Genomic_DNA"/>
</dbReference>
<dbReference type="PANTHER" id="PTHR46033:SF8">
    <property type="entry name" value="PROTEIN MAINTENANCE OF MERISTEMS-LIKE"/>
    <property type="match status" value="1"/>
</dbReference>
<sequence>MPLDSPEDGVIWYARCYILYLLGGVLLPDKANNTVHVRYLSLLANYDAISTYDWGSAILCWLYRVMCLATDYNVEGMAGCHTLLMSWIYYRLLFWAPDVTSLRVHCTKTQCKIVAWSAIGNTAYLHHTYRFGPSWGNPFAINRLGFRNNFCFLTAIIINLIFIRRVCQSVSNTFRGCNTGGEGGTSMRIFCILFRRNEGVKSGTMSPTNLQKENGFRRTEILNFLHVFRTR</sequence>
<dbReference type="STRING" id="3818.A0A445E250"/>
<dbReference type="InterPro" id="IPR044824">
    <property type="entry name" value="MAIN-like"/>
</dbReference>
<dbReference type="PANTHER" id="PTHR46033">
    <property type="entry name" value="PROTEIN MAIN-LIKE 2"/>
    <property type="match status" value="1"/>
</dbReference>
<dbReference type="InterPro" id="IPR019557">
    <property type="entry name" value="AminoTfrase-like_pln_mobile"/>
</dbReference>
<keyword evidence="3" id="KW-1185">Reference proteome</keyword>
<evidence type="ECO:0000313" key="3">
    <source>
        <dbReference type="Proteomes" id="UP000289738"/>
    </source>
</evidence>
<dbReference type="GO" id="GO:0010073">
    <property type="term" value="P:meristem maintenance"/>
    <property type="evidence" value="ECO:0007669"/>
    <property type="project" value="InterPro"/>
</dbReference>
<reference evidence="2 3" key="1">
    <citation type="submission" date="2019-01" db="EMBL/GenBank/DDBJ databases">
        <title>Sequencing of cultivated peanut Arachis hypogaea provides insights into genome evolution and oil improvement.</title>
        <authorList>
            <person name="Chen X."/>
        </authorList>
    </citation>
    <scope>NUCLEOTIDE SEQUENCE [LARGE SCALE GENOMIC DNA]</scope>
    <source>
        <strain evidence="3">cv. Fuhuasheng</strain>
        <tissue evidence="2">Leaves</tissue>
    </source>
</reference>
<dbReference type="AlphaFoldDB" id="A0A445E250"/>